<reference evidence="1" key="1">
    <citation type="submission" date="2018-06" db="EMBL/GenBank/DDBJ databases">
        <authorList>
            <person name="Zhirakovskaya E."/>
        </authorList>
    </citation>
    <scope>NUCLEOTIDE SEQUENCE</scope>
</reference>
<accession>A0A3B0TVS9</accession>
<name>A0A3B0TVS9_9ZZZZ</name>
<gene>
    <name evidence="1" type="ORF">MNBD_ALPHA11-1940</name>
</gene>
<proteinExistence type="predicted"/>
<sequence length="37" mass="4272">MATSIKVFKQLSNERVLNKAFIETIAQNLKNFEFLGQ</sequence>
<dbReference type="EMBL" id="UOEQ01000396">
    <property type="protein sequence ID" value="VAW22098.1"/>
    <property type="molecule type" value="Genomic_DNA"/>
</dbReference>
<evidence type="ECO:0000313" key="1">
    <source>
        <dbReference type="EMBL" id="VAW22098.1"/>
    </source>
</evidence>
<protein>
    <submittedName>
        <fullName evidence="1">Uncharacterized protein</fullName>
    </submittedName>
</protein>
<dbReference type="AlphaFoldDB" id="A0A3B0TVS9"/>
<organism evidence="1">
    <name type="scientific">hydrothermal vent metagenome</name>
    <dbReference type="NCBI Taxonomy" id="652676"/>
    <lineage>
        <taxon>unclassified sequences</taxon>
        <taxon>metagenomes</taxon>
        <taxon>ecological metagenomes</taxon>
    </lineage>
</organism>